<proteinExistence type="predicted"/>
<dbReference type="Proteomes" id="UP000822476">
    <property type="component" value="Unassembled WGS sequence"/>
</dbReference>
<name>A0A8S9YYH4_9TREM</name>
<dbReference type="AlphaFoldDB" id="A0A8S9YYH4"/>
<evidence type="ECO:0000313" key="1">
    <source>
        <dbReference type="EMBL" id="KAF7258001.1"/>
    </source>
</evidence>
<gene>
    <name evidence="1" type="ORF">EG68_05350</name>
</gene>
<accession>A0A8S9YYH4</accession>
<keyword evidence="2" id="KW-1185">Reference proteome</keyword>
<protein>
    <submittedName>
        <fullName evidence="1">Uncharacterized protein</fullName>
    </submittedName>
</protein>
<evidence type="ECO:0000313" key="2">
    <source>
        <dbReference type="Proteomes" id="UP000822476"/>
    </source>
</evidence>
<comment type="caution">
    <text evidence="1">The sequence shown here is derived from an EMBL/GenBank/DDBJ whole genome shotgun (WGS) entry which is preliminary data.</text>
</comment>
<organism evidence="1 2">
    <name type="scientific">Paragonimus skrjabini miyazakii</name>
    <dbReference type="NCBI Taxonomy" id="59628"/>
    <lineage>
        <taxon>Eukaryota</taxon>
        <taxon>Metazoa</taxon>
        <taxon>Spiralia</taxon>
        <taxon>Lophotrochozoa</taxon>
        <taxon>Platyhelminthes</taxon>
        <taxon>Trematoda</taxon>
        <taxon>Digenea</taxon>
        <taxon>Plagiorchiida</taxon>
        <taxon>Troglotremata</taxon>
        <taxon>Troglotrematidae</taxon>
        <taxon>Paragonimus</taxon>
    </lineage>
</organism>
<reference evidence="1" key="1">
    <citation type="submission" date="2019-07" db="EMBL/GenBank/DDBJ databases">
        <title>Annotation for the trematode Paragonimus miyazaki's.</title>
        <authorList>
            <person name="Choi Y.-J."/>
        </authorList>
    </citation>
    <scope>NUCLEOTIDE SEQUENCE</scope>
    <source>
        <strain evidence="1">Japan</strain>
    </source>
</reference>
<dbReference type="EMBL" id="JTDE01002014">
    <property type="protein sequence ID" value="KAF7258001.1"/>
    <property type="molecule type" value="Genomic_DNA"/>
</dbReference>
<sequence>MKQNSFYTPELVLKANFPMLNCSHYQPVNNLQLKCVLF</sequence>